<dbReference type="PROSITE" id="PS50966">
    <property type="entry name" value="ZF_SWIM"/>
    <property type="match status" value="1"/>
</dbReference>
<accession>A0ABX6IR37</accession>
<keyword evidence="6" id="KW-0347">Helicase</keyword>
<dbReference type="CDD" id="cd18012">
    <property type="entry name" value="DEXQc_arch_SWI2_SNF2"/>
    <property type="match status" value="1"/>
</dbReference>
<dbReference type="SMART" id="SM00490">
    <property type="entry name" value="HELICc"/>
    <property type="match status" value="1"/>
</dbReference>
<feature type="domain" description="Helicase ATP-binding" evidence="4">
    <location>
        <begin position="655"/>
        <end position="817"/>
    </location>
</feature>
<dbReference type="Pfam" id="PF04434">
    <property type="entry name" value="SWIM"/>
    <property type="match status" value="1"/>
</dbReference>
<dbReference type="CDD" id="cd18793">
    <property type="entry name" value="SF2_C_SNF"/>
    <property type="match status" value="1"/>
</dbReference>
<protein>
    <submittedName>
        <fullName evidence="6">Helicase SNF2</fullName>
    </submittedName>
</protein>
<proteinExistence type="predicted"/>
<dbReference type="GO" id="GO:0004386">
    <property type="term" value="F:helicase activity"/>
    <property type="evidence" value="ECO:0007669"/>
    <property type="project" value="UniProtKB-KW"/>
</dbReference>
<sequence>MIIDYGWNARGELTGRCRGSGREIYQVTVAFTGAPSSRTVRMAMCSCPVGLNCKHAVALLLVAGRAGVRTSVPEVSWRTMLSAVLDDASPGSPAVPETRPLALHIGMTAAPRYATRMSGDTAPTLTMAPMTMGKRGRWIKTGASWSNVLDAYNRDFAPAQKAAMSALYREFVGNAYSHGAIDTLRLTGAPATIWPLLDAVVEAGVSLTVDGGLTANAVRLATGRLRYTLAAHESGARLTAAFEIDPPSSGGAEQQLSPGDVGGYLGPDARRSHGLWTVDGGTLVLAGFDPVPSPAELDAVRSDAQVLIPQEDLPEFAAQVLPRLSHVRSIEVRDAELFAPPRIEGPFVTLTLTAESAGGARLSWSTGYRVNDTTHLFDPAERVGTGYRDQAEEDALWQSVRPELSATAWVCRGWVADATAHWQRRQHREHSALIVGELGLLRSGRPLADVITDADIESLRLPVSLSEVEAAVLCVEALPELEAHPDIVVDNRLGVDYRAAPTPPSIEFFADAGESGDDGNLGNDWFGLGITVTVGPVPVPVADIIREIVSGATHMLVGDGVYFPLDTPELMKLSELLAEARALGEIESGKVHTASLNATFWEELLALGVVDEQLARWHKRMAMLADAVPPHPVDPPTELCAQLRDYQQAGFDWLNFLWDNGLGGILADDMGLGKTVQTLALIARAVAEDADASFLVIAPTSVVANWAAECRKFVPDLRTVAVTGTEAKTGLSFADQATGANLVVTSYTLLRLMFDEINEFHWSGAIFDEAQFIKNHAGKTHQCARRIDAGFKLAITGTPMENNLMELWSLLSVTAPGLFPSPTAFTDYFRKPIESHSAPERLGVLRRRIKPVMLRRTKDQVAIDLPPKQEQVLTLELSARHRKIYDTRLARERQKVLGLLGDWEKNRFQVFRSLSVLRQLSLHAMLVDDTHHGVSSAKVEYLTEQLPELIAEGHTALVFSQFTRFLHILTTHLDKVGIAYSYLDGSMNAAQRADAVARFTGGRTQVFLISLKAGGFGLNLTEADYCFVCDPWWNPAAEAQAVDRAHRLGQQRPVTVYRMVSADTIEERVVALQERKRALFDAVVDDGELFGTTISANDIRDMIG</sequence>
<dbReference type="InterPro" id="IPR001650">
    <property type="entry name" value="Helicase_C-like"/>
</dbReference>
<dbReference type="EMBL" id="CP045809">
    <property type="protein sequence ID" value="QHN37580.1"/>
    <property type="molecule type" value="Genomic_DNA"/>
</dbReference>
<dbReference type="PANTHER" id="PTHR10799">
    <property type="entry name" value="SNF2/RAD54 HELICASE FAMILY"/>
    <property type="match status" value="1"/>
</dbReference>
<dbReference type="SUPFAM" id="SSF52540">
    <property type="entry name" value="P-loop containing nucleoside triphosphate hydrolases"/>
    <property type="match status" value="2"/>
</dbReference>
<evidence type="ECO:0000256" key="1">
    <source>
        <dbReference type="ARBA" id="ARBA00022801"/>
    </source>
</evidence>
<evidence type="ECO:0000313" key="7">
    <source>
        <dbReference type="Proteomes" id="UP001059836"/>
    </source>
</evidence>
<evidence type="ECO:0000256" key="2">
    <source>
        <dbReference type="PROSITE-ProRule" id="PRU00325"/>
    </source>
</evidence>
<dbReference type="InterPro" id="IPR027417">
    <property type="entry name" value="P-loop_NTPase"/>
</dbReference>
<keyword evidence="7" id="KW-1185">Reference proteome</keyword>
<dbReference type="Gene3D" id="3.40.50.300">
    <property type="entry name" value="P-loop containing nucleotide triphosphate hydrolases"/>
    <property type="match status" value="1"/>
</dbReference>
<dbReference type="PROSITE" id="PS51194">
    <property type="entry name" value="HELICASE_CTER"/>
    <property type="match status" value="1"/>
</dbReference>
<dbReference type="InterPro" id="IPR038718">
    <property type="entry name" value="SNF2-like_sf"/>
</dbReference>
<keyword evidence="6" id="KW-0067">ATP-binding</keyword>
<feature type="domain" description="Helicase C-terminal" evidence="5">
    <location>
        <begin position="941"/>
        <end position="1091"/>
    </location>
</feature>
<reference evidence="6" key="1">
    <citation type="journal article" date="2021" name="Nat. Microbiol.">
        <title>Cocultivation of an ultrasmall environmental parasitic bacterium with lytic ability against bacteria associated with wastewater foams.</title>
        <authorList>
            <person name="Batinovic S."/>
            <person name="Rose J.J.A."/>
            <person name="Ratcliffe J."/>
            <person name="Seviour R.J."/>
            <person name="Petrovski S."/>
        </authorList>
    </citation>
    <scope>NUCLEOTIDE SEQUENCE</scope>
    <source>
        <strain evidence="6">CON9</strain>
    </source>
</reference>
<dbReference type="Gene3D" id="3.40.50.10810">
    <property type="entry name" value="Tandem AAA-ATPase domain"/>
    <property type="match status" value="1"/>
</dbReference>
<evidence type="ECO:0000259" key="4">
    <source>
        <dbReference type="PROSITE" id="PS51192"/>
    </source>
</evidence>
<dbReference type="Pfam" id="PF00176">
    <property type="entry name" value="SNF2-rel_dom"/>
    <property type="match status" value="1"/>
</dbReference>
<dbReference type="InterPro" id="IPR014001">
    <property type="entry name" value="Helicase_ATP-bd"/>
</dbReference>
<dbReference type="InterPro" id="IPR000330">
    <property type="entry name" value="SNF2_N"/>
</dbReference>
<evidence type="ECO:0000313" key="6">
    <source>
        <dbReference type="EMBL" id="QHN37580.1"/>
    </source>
</evidence>
<feature type="domain" description="SWIM-type" evidence="3">
    <location>
        <begin position="25"/>
        <end position="64"/>
    </location>
</feature>
<dbReference type="InterPro" id="IPR049730">
    <property type="entry name" value="SNF2/RAD54-like_C"/>
</dbReference>
<dbReference type="Pfam" id="PF00271">
    <property type="entry name" value="Helicase_C"/>
    <property type="match status" value="1"/>
</dbReference>
<evidence type="ECO:0000259" key="5">
    <source>
        <dbReference type="PROSITE" id="PS51194"/>
    </source>
</evidence>
<keyword evidence="2" id="KW-0479">Metal-binding</keyword>
<gene>
    <name evidence="6" type="ORF">GII31_13645</name>
</gene>
<organism evidence="6 7">
    <name type="scientific">Gordonia pseudamarae</name>
    <dbReference type="NCBI Taxonomy" id="2831662"/>
    <lineage>
        <taxon>Bacteria</taxon>
        <taxon>Bacillati</taxon>
        <taxon>Actinomycetota</taxon>
        <taxon>Actinomycetes</taxon>
        <taxon>Mycobacteriales</taxon>
        <taxon>Gordoniaceae</taxon>
        <taxon>Gordonia</taxon>
    </lineage>
</organism>
<dbReference type="Proteomes" id="UP001059836">
    <property type="component" value="Chromosome"/>
</dbReference>
<evidence type="ECO:0000259" key="3">
    <source>
        <dbReference type="PROSITE" id="PS50966"/>
    </source>
</evidence>
<keyword evidence="2" id="KW-0862">Zinc</keyword>
<dbReference type="InterPro" id="IPR007527">
    <property type="entry name" value="Znf_SWIM"/>
</dbReference>
<keyword evidence="2" id="KW-0863">Zinc-finger</keyword>
<keyword evidence="6" id="KW-0547">Nucleotide-binding</keyword>
<keyword evidence="1" id="KW-0378">Hydrolase</keyword>
<name>A0ABX6IR37_9ACTN</name>
<dbReference type="PROSITE" id="PS51192">
    <property type="entry name" value="HELICASE_ATP_BIND_1"/>
    <property type="match status" value="1"/>
</dbReference>
<dbReference type="SMART" id="SM00487">
    <property type="entry name" value="DEXDc"/>
    <property type="match status" value="1"/>
</dbReference>